<evidence type="ECO:0000256" key="8">
    <source>
        <dbReference type="SAM" id="Phobius"/>
    </source>
</evidence>
<dbReference type="GO" id="GO:0005886">
    <property type="term" value="C:plasma membrane"/>
    <property type="evidence" value="ECO:0007669"/>
    <property type="project" value="UniProtKB-SubCell"/>
</dbReference>
<dbReference type="Pfam" id="PF00892">
    <property type="entry name" value="EamA"/>
    <property type="match status" value="2"/>
</dbReference>
<keyword evidence="3" id="KW-0813">Transport</keyword>
<feature type="transmembrane region" description="Helical" evidence="8">
    <location>
        <begin position="153"/>
        <end position="168"/>
    </location>
</feature>
<feature type="transmembrane region" description="Helical" evidence="8">
    <location>
        <begin position="216"/>
        <end position="233"/>
    </location>
</feature>
<feature type="transmembrane region" description="Helical" evidence="8">
    <location>
        <begin position="105"/>
        <end position="122"/>
    </location>
</feature>
<keyword evidence="6 8" id="KW-1133">Transmembrane helix</keyword>
<dbReference type="PANTHER" id="PTHR22911">
    <property type="entry name" value="ACYL-MALONYL CONDENSING ENZYME-RELATED"/>
    <property type="match status" value="1"/>
</dbReference>
<comment type="subcellular location">
    <subcellularLocation>
        <location evidence="1">Cell membrane</location>
        <topology evidence="1">Multi-pass membrane protein</topology>
    </subcellularLocation>
</comment>
<keyword evidence="7 8" id="KW-0472">Membrane</keyword>
<feature type="transmembrane region" description="Helical" evidence="8">
    <location>
        <begin position="129"/>
        <end position="147"/>
    </location>
</feature>
<feature type="transmembrane region" description="Helical" evidence="8">
    <location>
        <begin position="180"/>
        <end position="196"/>
    </location>
</feature>
<feature type="domain" description="EamA" evidence="9">
    <location>
        <begin position="10"/>
        <end position="143"/>
    </location>
</feature>
<dbReference type="EMBL" id="SACS01000001">
    <property type="protein sequence ID" value="RVU41940.1"/>
    <property type="molecule type" value="Genomic_DNA"/>
</dbReference>
<evidence type="ECO:0000256" key="1">
    <source>
        <dbReference type="ARBA" id="ARBA00004651"/>
    </source>
</evidence>
<accession>A0A437R583</accession>
<dbReference type="NCBIfam" id="TIGR00688">
    <property type="entry name" value="rarD"/>
    <property type="match status" value="1"/>
</dbReference>
<feature type="transmembrane region" description="Helical" evidence="8">
    <location>
        <begin position="269"/>
        <end position="290"/>
    </location>
</feature>
<proteinExistence type="inferred from homology"/>
<evidence type="ECO:0000256" key="4">
    <source>
        <dbReference type="ARBA" id="ARBA00022475"/>
    </source>
</evidence>
<comment type="caution">
    <text evidence="10">The sequence shown here is derived from an EMBL/GenBank/DDBJ whole genome shotgun (WGS) entry which is preliminary data.</text>
</comment>
<sequence>MQLTREQKVGGIFAASAYTLWGIAPLYFKSIDFVPAMEILLHRIVWSFLLLALILTAMQQWPRVLAVLKQPKMVAAMLGTGLLLAGNWGLFIWAVNNEHMLEASLGYYINPLLNVLLGMVFLGERLRKLQWAAVALAFTGVLIQLVYFGSLPWVALVLASSFALYGLFRKKLAVDALSGLFVESLLLMPLALYYWITFADSASANLLENSLTLNLWLVAAGVVTTVPLLCFIAAARRLQLSTMGFFQYIGPSFMFVFGVFIYHEPLDSSKLVTFAFIWTALLVYSLDAVYQLRLGRRAATSQ</sequence>
<feature type="transmembrane region" description="Helical" evidence="8">
    <location>
        <begin position="245"/>
        <end position="263"/>
    </location>
</feature>
<protein>
    <submittedName>
        <fullName evidence="10">EamA family transporter RarD</fullName>
    </submittedName>
</protein>
<keyword evidence="11" id="KW-1185">Reference proteome</keyword>
<dbReference type="InterPro" id="IPR037185">
    <property type="entry name" value="EmrE-like"/>
</dbReference>
<organism evidence="10 11">
    <name type="scientific">Rheinheimera riviphila</name>
    <dbReference type="NCBI Taxonomy" id="1834037"/>
    <lineage>
        <taxon>Bacteria</taxon>
        <taxon>Pseudomonadati</taxon>
        <taxon>Pseudomonadota</taxon>
        <taxon>Gammaproteobacteria</taxon>
        <taxon>Chromatiales</taxon>
        <taxon>Chromatiaceae</taxon>
        <taxon>Rheinheimera</taxon>
    </lineage>
</organism>
<dbReference type="SUPFAM" id="SSF103481">
    <property type="entry name" value="Multidrug resistance efflux transporter EmrE"/>
    <property type="match status" value="2"/>
</dbReference>
<dbReference type="Proteomes" id="UP000283077">
    <property type="component" value="Unassembled WGS sequence"/>
</dbReference>
<evidence type="ECO:0000256" key="2">
    <source>
        <dbReference type="ARBA" id="ARBA00007362"/>
    </source>
</evidence>
<comment type="similarity">
    <text evidence="2">Belongs to the EamA transporter family.</text>
</comment>
<dbReference type="InterPro" id="IPR004626">
    <property type="entry name" value="RarD"/>
</dbReference>
<evidence type="ECO:0000256" key="5">
    <source>
        <dbReference type="ARBA" id="ARBA00022692"/>
    </source>
</evidence>
<feature type="transmembrane region" description="Helical" evidence="8">
    <location>
        <begin position="73"/>
        <end position="93"/>
    </location>
</feature>
<feature type="transmembrane region" description="Helical" evidence="8">
    <location>
        <begin position="40"/>
        <end position="61"/>
    </location>
</feature>
<keyword evidence="5 8" id="KW-0812">Transmembrane</keyword>
<keyword evidence="4" id="KW-1003">Cell membrane</keyword>
<reference evidence="10 11" key="1">
    <citation type="submission" date="2019-01" db="EMBL/GenBank/DDBJ databases">
        <authorList>
            <person name="Chen W.-M."/>
        </authorList>
    </citation>
    <scope>NUCLEOTIDE SEQUENCE [LARGE SCALE GENOMIC DNA]</scope>
    <source>
        <strain evidence="10 11">KYPC3</strain>
    </source>
</reference>
<evidence type="ECO:0000256" key="3">
    <source>
        <dbReference type="ARBA" id="ARBA00022448"/>
    </source>
</evidence>
<evidence type="ECO:0000313" key="11">
    <source>
        <dbReference type="Proteomes" id="UP000283077"/>
    </source>
</evidence>
<dbReference type="AlphaFoldDB" id="A0A437R583"/>
<feature type="domain" description="EamA" evidence="9">
    <location>
        <begin position="154"/>
        <end position="284"/>
    </location>
</feature>
<dbReference type="OrthoDB" id="369870at2"/>
<gene>
    <name evidence="10" type="primary">rarD</name>
    <name evidence="10" type="ORF">EOE67_01745</name>
</gene>
<evidence type="ECO:0000313" key="10">
    <source>
        <dbReference type="EMBL" id="RVU41940.1"/>
    </source>
</evidence>
<name>A0A437R583_9GAMM</name>
<evidence type="ECO:0000256" key="7">
    <source>
        <dbReference type="ARBA" id="ARBA00023136"/>
    </source>
</evidence>
<evidence type="ECO:0000259" key="9">
    <source>
        <dbReference type="Pfam" id="PF00892"/>
    </source>
</evidence>
<dbReference type="RefSeq" id="WP_127697318.1">
    <property type="nucleotide sequence ID" value="NZ_SACS01000001.1"/>
</dbReference>
<feature type="transmembrane region" description="Helical" evidence="8">
    <location>
        <begin position="9"/>
        <end position="28"/>
    </location>
</feature>
<dbReference type="InterPro" id="IPR000620">
    <property type="entry name" value="EamA_dom"/>
</dbReference>
<dbReference type="PANTHER" id="PTHR22911:SF137">
    <property type="entry name" value="SOLUTE CARRIER FAMILY 35 MEMBER G2-RELATED"/>
    <property type="match status" value="1"/>
</dbReference>
<evidence type="ECO:0000256" key="6">
    <source>
        <dbReference type="ARBA" id="ARBA00022989"/>
    </source>
</evidence>